<dbReference type="RefSeq" id="WP_061519211.1">
    <property type="nucleotide sequence ID" value="NZ_JRUE01000201.1"/>
</dbReference>
<protein>
    <submittedName>
        <fullName evidence="1">Uncharacterized protein</fullName>
    </submittedName>
</protein>
<name>A0A150HM33_9GAMM</name>
<dbReference type="Proteomes" id="UP000075680">
    <property type="component" value="Unassembled WGS sequence"/>
</dbReference>
<dbReference type="AlphaFoldDB" id="A0A150HM33"/>
<sequence length="102" mass="11763">MDNLHIIVIENKNINNLNKVTDYLIGENVEFCILFNGVYVIDVIPDLFKEFTDNINTLMGNKGVIFIAPVSIFEEQWRAFGISSPVLEKLSEFERESSRNHE</sequence>
<evidence type="ECO:0000313" key="1">
    <source>
        <dbReference type="EMBL" id="KXZ66766.1"/>
    </source>
</evidence>
<reference evidence="1 2" key="1">
    <citation type="journal article" date="2016" name="Sci. Rep.">
        <title>Genomic and phenotypic characterization of the species Acinetobacter venetianus.</title>
        <authorList>
            <person name="Fondi M."/>
            <person name="Maida I."/>
            <person name="Perrin E."/>
            <person name="Orlandini V."/>
            <person name="La Torre L."/>
            <person name="Bosi E."/>
            <person name="Negroni A."/>
            <person name="Zanaroli G."/>
            <person name="Fava F."/>
            <person name="Decorosi F."/>
            <person name="Giovannetti L."/>
            <person name="Viti C."/>
            <person name="Vaneechoutte M."/>
            <person name="Dijkshoorn L."/>
            <person name="Fani R."/>
        </authorList>
    </citation>
    <scope>NUCLEOTIDE SEQUENCE [LARGE SCALE GENOMIC DNA]</scope>
    <source>
        <strain evidence="1 2">LUH5627</strain>
    </source>
</reference>
<evidence type="ECO:0000313" key="2">
    <source>
        <dbReference type="Proteomes" id="UP000075680"/>
    </source>
</evidence>
<dbReference type="PATRIC" id="fig|52133.18.peg.2526"/>
<dbReference type="EMBL" id="JRUE01000201">
    <property type="protein sequence ID" value="KXZ66766.1"/>
    <property type="molecule type" value="Genomic_DNA"/>
</dbReference>
<organism evidence="1 2">
    <name type="scientific">Acinetobacter venetianus</name>
    <dbReference type="NCBI Taxonomy" id="52133"/>
    <lineage>
        <taxon>Bacteria</taxon>
        <taxon>Pseudomonadati</taxon>
        <taxon>Pseudomonadota</taxon>
        <taxon>Gammaproteobacteria</taxon>
        <taxon>Moraxellales</taxon>
        <taxon>Moraxellaceae</taxon>
        <taxon>Acinetobacter</taxon>
    </lineage>
</organism>
<gene>
    <name evidence="1" type="ORF">AVENLUH5627_02460</name>
</gene>
<comment type="caution">
    <text evidence="1">The sequence shown here is derived from an EMBL/GenBank/DDBJ whole genome shotgun (WGS) entry which is preliminary data.</text>
</comment>
<accession>A0A150HM33</accession>
<proteinExistence type="predicted"/>